<feature type="domain" description="Calcineurin-like phosphoesterase" evidence="5">
    <location>
        <begin position="1"/>
        <end position="197"/>
    </location>
</feature>
<dbReference type="GO" id="GO:0046872">
    <property type="term" value="F:metal ion binding"/>
    <property type="evidence" value="ECO:0007669"/>
    <property type="project" value="UniProtKB-KW"/>
</dbReference>
<dbReference type="AlphaFoldDB" id="A0A9J7B0G7"/>
<dbReference type="GO" id="GO:0004112">
    <property type="term" value="F:cyclic-nucleotide phosphodiesterase activity"/>
    <property type="evidence" value="ECO:0007669"/>
    <property type="project" value="InterPro"/>
</dbReference>
<comment type="similarity">
    <text evidence="4">Belongs to the cyclic nucleotide phosphodiesterase class-III family.</text>
</comment>
<proteinExistence type="inferred from homology"/>
<dbReference type="EMBL" id="CP102480">
    <property type="protein sequence ID" value="UUX51181.1"/>
    <property type="molecule type" value="Genomic_DNA"/>
</dbReference>
<reference evidence="6" key="1">
    <citation type="submission" date="2022-08" db="EMBL/GenBank/DDBJ databases">
        <title>Nisaea acidiphila sp. nov., isolated from a marine algal debris and emended description of the genus Nisaea Urios et al. 2008.</title>
        <authorList>
            <person name="Kwon K."/>
        </authorList>
    </citation>
    <scope>NUCLEOTIDE SEQUENCE</scope>
    <source>
        <strain evidence="6">MEBiC11861</strain>
    </source>
</reference>
<dbReference type="RefSeq" id="WP_257770519.1">
    <property type="nucleotide sequence ID" value="NZ_CP102480.1"/>
</dbReference>
<evidence type="ECO:0000256" key="4">
    <source>
        <dbReference type="ARBA" id="ARBA00025742"/>
    </source>
</evidence>
<sequence>MSFIQITDTHFVPGDALLYGTSPKKRLAQAVDLIRRFHGDAEAVLLTGDLAHHGEEGAYETLKEVLAPLDMPVFLMMGNHDSRAPFRKVFPDMPESDGGFVQFAFDVAGARVICLDSLNDEPGDHEGRLCDKRLSWLDRELGKAPSDKPVILAVHHPPFDLGIPAMDKIKLRDGAALFEVLQKRRPDQMLFGHVHRPIAGHWRGIPFYLQRAVNHQVYLNFEARDEVEFVEENPDIGIVRVSEDGIQVFTRSVGGEGEPYSHDEE</sequence>
<organism evidence="6 7">
    <name type="scientific">Nisaea acidiphila</name>
    <dbReference type="NCBI Taxonomy" id="1862145"/>
    <lineage>
        <taxon>Bacteria</taxon>
        <taxon>Pseudomonadati</taxon>
        <taxon>Pseudomonadota</taxon>
        <taxon>Alphaproteobacteria</taxon>
        <taxon>Rhodospirillales</taxon>
        <taxon>Thalassobaculaceae</taxon>
        <taxon>Nisaea</taxon>
    </lineage>
</organism>
<dbReference type="InterPro" id="IPR029052">
    <property type="entry name" value="Metallo-depent_PP-like"/>
</dbReference>
<keyword evidence="2" id="KW-0378">Hydrolase</keyword>
<gene>
    <name evidence="6" type="ORF">NUH88_05690</name>
</gene>
<dbReference type="InterPro" id="IPR004843">
    <property type="entry name" value="Calcineurin-like_PHP"/>
</dbReference>
<evidence type="ECO:0000313" key="7">
    <source>
        <dbReference type="Proteomes" id="UP001060336"/>
    </source>
</evidence>
<evidence type="ECO:0000256" key="1">
    <source>
        <dbReference type="ARBA" id="ARBA00022723"/>
    </source>
</evidence>
<dbReference type="Proteomes" id="UP001060336">
    <property type="component" value="Chromosome"/>
</dbReference>
<dbReference type="SUPFAM" id="SSF56300">
    <property type="entry name" value="Metallo-dependent phosphatases"/>
    <property type="match status" value="1"/>
</dbReference>
<dbReference type="Pfam" id="PF00149">
    <property type="entry name" value="Metallophos"/>
    <property type="match status" value="1"/>
</dbReference>
<dbReference type="PANTHER" id="PTHR42988">
    <property type="entry name" value="PHOSPHOHYDROLASE"/>
    <property type="match status" value="1"/>
</dbReference>
<evidence type="ECO:0000256" key="3">
    <source>
        <dbReference type="ARBA" id="ARBA00023004"/>
    </source>
</evidence>
<dbReference type="InterPro" id="IPR050884">
    <property type="entry name" value="CNP_phosphodiesterase-III"/>
</dbReference>
<name>A0A9J7B0G7_9PROT</name>
<keyword evidence="1" id="KW-0479">Metal-binding</keyword>
<dbReference type="CDD" id="cd07402">
    <property type="entry name" value="MPP_GpdQ"/>
    <property type="match status" value="1"/>
</dbReference>
<evidence type="ECO:0000259" key="5">
    <source>
        <dbReference type="Pfam" id="PF00149"/>
    </source>
</evidence>
<dbReference type="KEGG" id="naci:NUH88_05690"/>
<dbReference type="PANTHER" id="PTHR42988:SF2">
    <property type="entry name" value="CYCLIC NUCLEOTIDE PHOSPHODIESTERASE CBUA0032-RELATED"/>
    <property type="match status" value="1"/>
</dbReference>
<keyword evidence="7" id="KW-1185">Reference proteome</keyword>
<protein>
    <submittedName>
        <fullName evidence="6">Phosphodiesterase</fullName>
    </submittedName>
</protein>
<evidence type="ECO:0000313" key="6">
    <source>
        <dbReference type="EMBL" id="UUX51181.1"/>
    </source>
</evidence>
<dbReference type="Gene3D" id="3.60.21.10">
    <property type="match status" value="1"/>
</dbReference>
<dbReference type="InterPro" id="IPR026575">
    <property type="entry name" value="GpdQ/CpdA-like"/>
</dbReference>
<keyword evidence="3" id="KW-0408">Iron</keyword>
<accession>A0A9J7B0G7</accession>
<evidence type="ECO:0000256" key="2">
    <source>
        <dbReference type="ARBA" id="ARBA00022801"/>
    </source>
</evidence>